<evidence type="ECO:0000256" key="1">
    <source>
        <dbReference type="SAM" id="SignalP"/>
    </source>
</evidence>
<proteinExistence type="predicted"/>
<feature type="chain" id="PRO_5037204483" description="Outer membrane protein beta-barrel domain-containing protein" evidence="1">
    <location>
        <begin position="27"/>
        <end position="276"/>
    </location>
</feature>
<reference evidence="2" key="1">
    <citation type="submission" date="2021-04" db="EMBL/GenBank/DDBJ databases">
        <authorList>
            <person name="Rodrigo-Torres L."/>
            <person name="Arahal R. D."/>
            <person name="Lucena T."/>
        </authorList>
    </citation>
    <scope>NUCLEOTIDE SEQUENCE</scope>
    <source>
        <strain evidence="2">AS29M-1</strain>
    </source>
</reference>
<evidence type="ECO:0008006" key="4">
    <source>
        <dbReference type="Google" id="ProtNLM"/>
    </source>
</evidence>
<dbReference type="AlphaFoldDB" id="A0A916JLM2"/>
<dbReference type="EMBL" id="OU015584">
    <property type="protein sequence ID" value="CAG5080225.1"/>
    <property type="molecule type" value="Genomic_DNA"/>
</dbReference>
<name>A0A916JLM2_9FLAO</name>
<evidence type="ECO:0000313" key="3">
    <source>
        <dbReference type="Proteomes" id="UP000683507"/>
    </source>
</evidence>
<accession>A0A916JLM2</accession>
<gene>
    <name evidence="2" type="ORF">CRYO30217_01225</name>
</gene>
<keyword evidence="1" id="KW-0732">Signal</keyword>
<keyword evidence="3" id="KW-1185">Reference proteome</keyword>
<dbReference type="Proteomes" id="UP000683507">
    <property type="component" value="Chromosome"/>
</dbReference>
<feature type="signal peptide" evidence="1">
    <location>
        <begin position="1"/>
        <end position="26"/>
    </location>
</feature>
<evidence type="ECO:0000313" key="2">
    <source>
        <dbReference type="EMBL" id="CAG5080225.1"/>
    </source>
</evidence>
<organism evidence="2 3">
    <name type="scientific">Parvicella tangerina</name>
    <dbReference type="NCBI Taxonomy" id="2829795"/>
    <lineage>
        <taxon>Bacteria</taxon>
        <taxon>Pseudomonadati</taxon>
        <taxon>Bacteroidota</taxon>
        <taxon>Flavobacteriia</taxon>
        <taxon>Flavobacteriales</taxon>
        <taxon>Parvicellaceae</taxon>
        <taxon>Parvicella</taxon>
    </lineage>
</organism>
<dbReference type="KEGG" id="ptan:CRYO30217_01225"/>
<protein>
    <recommendedName>
        <fullName evidence="4">Outer membrane protein beta-barrel domain-containing protein</fullName>
    </recommendedName>
</protein>
<sequence length="276" mass="31177">MSLLHFDMKKVLQSFLVLLISVSGVAQDDSGIFFGVNLGAHIANKKTAIMYSGGSNFSLYGIEWAFDHPNYKPDFDNYFQYPYEIVELPQDMTYRPSLEIGGIIGYSVDQSLDIFLEANVGMLKVQDVFVVEIQDPTSTSVDYPLEQFPVFGEEQRLNINAGLRFTVFENNGVIGYLPLFGNFNSVKIERNYFVVNNREYNIVHNIQGITNERPGGTGFGGGSGFGFKYRLSDQIILDASYNAHYTKVTMIKESSIRPEFSEWGLHHSVLLRILWG</sequence>